<sequence>MANLLALIPGRKQAIAAVLLVLACAFALLPAFHHHSPGNLGEHGAVSQTGIAAGTHPQPYERDSAASVLAAAHQVESECRLRALGNQTPIRGGHSALSAAPISESAVAVPVGGTAAAVHAGHRFSLDH</sequence>
<gene>
    <name evidence="1" type="ORF">FJZ00_05095</name>
</gene>
<feature type="non-terminal residue" evidence="1">
    <location>
        <position position="128"/>
    </location>
</feature>
<accession>A0A938BMS2</accession>
<dbReference type="Proteomes" id="UP000703893">
    <property type="component" value="Unassembled WGS sequence"/>
</dbReference>
<dbReference type="AlphaFoldDB" id="A0A938BMS2"/>
<proteinExistence type="predicted"/>
<evidence type="ECO:0000313" key="2">
    <source>
        <dbReference type="Proteomes" id="UP000703893"/>
    </source>
</evidence>
<organism evidence="1 2">
    <name type="scientific">Candidatus Tanganyikabacteria bacterium</name>
    <dbReference type="NCBI Taxonomy" id="2961651"/>
    <lineage>
        <taxon>Bacteria</taxon>
        <taxon>Bacillati</taxon>
        <taxon>Candidatus Sericytochromatia</taxon>
        <taxon>Candidatus Tanganyikabacteria</taxon>
    </lineage>
</organism>
<dbReference type="EMBL" id="VGJX01000236">
    <property type="protein sequence ID" value="MBM3274504.1"/>
    <property type="molecule type" value="Genomic_DNA"/>
</dbReference>
<evidence type="ECO:0000313" key="1">
    <source>
        <dbReference type="EMBL" id="MBM3274504.1"/>
    </source>
</evidence>
<reference evidence="1 2" key="1">
    <citation type="submission" date="2019-03" db="EMBL/GenBank/DDBJ databases">
        <title>Lake Tanganyika Metagenome-Assembled Genomes (MAGs).</title>
        <authorList>
            <person name="Tran P."/>
        </authorList>
    </citation>
    <scope>NUCLEOTIDE SEQUENCE [LARGE SCALE GENOMIC DNA]</scope>
    <source>
        <strain evidence="1">K_DeepCast_65m_m2_236</strain>
    </source>
</reference>
<protein>
    <submittedName>
        <fullName evidence="1">Uncharacterized protein</fullName>
    </submittedName>
</protein>
<comment type="caution">
    <text evidence="1">The sequence shown here is derived from an EMBL/GenBank/DDBJ whole genome shotgun (WGS) entry which is preliminary data.</text>
</comment>
<name>A0A938BMS2_9BACT</name>